<evidence type="ECO:0000256" key="5">
    <source>
        <dbReference type="ARBA" id="ARBA00030001"/>
    </source>
</evidence>
<dbReference type="KEGG" id="ocy:OSSY52_07130"/>
<dbReference type="SUPFAM" id="SSF158568">
    <property type="entry name" value="AF1862-like"/>
    <property type="match status" value="1"/>
</dbReference>
<dbReference type="InParanoid" id="A0A7G1G926"/>
<dbReference type="Proteomes" id="UP000516361">
    <property type="component" value="Chromosome"/>
</dbReference>
<sequence length="148" mass="17743">MLKIDKSVQELAKDCILNTLENCENFENKDKLLKAYKSTIKGLGSMIIQNGLYGTVIFYRSKMNPKSEKKDKEKNKKADEKKYIEYILDDLCAFFEEFYDFENIEKDNYNNFLEFLEKGNLKEFQDRILSFVGWYRRYADIFIEKDKD</sequence>
<reference evidence="6 7" key="1">
    <citation type="submission" date="2018-06" db="EMBL/GenBank/DDBJ databases">
        <title>Genome sequencing of Oceanotoga sp. sy52.</title>
        <authorList>
            <person name="Mori K."/>
        </authorList>
    </citation>
    <scope>NUCLEOTIDE SEQUENCE [LARGE SCALE GENOMIC DNA]</scope>
    <source>
        <strain evidence="7">sy52</strain>
    </source>
</reference>
<name>A0A7G1G926_9BACT</name>
<dbReference type="EMBL" id="AP018712">
    <property type="protein sequence ID" value="BBE30572.1"/>
    <property type="molecule type" value="Genomic_DNA"/>
</dbReference>
<evidence type="ECO:0000313" key="7">
    <source>
        <dbReference type="Proteomes" id="UP000516361"/>
    </source>
</evidence>
<evidence type="ECO:0000313" key="6">
    <source>
        <dbReference type="EMBL" id="BBE30572.1"/>
    </source>
</evidence>
<keyword evidence="4" id="KW-0051">Antiviral defense</keyword>
<dbReference type="GO" id="GO:0051607">
    <property type="term" value="P:defense response to virus"/>
    <property type="evidence" value="ECO:0007669"/>
    <property type="project" value="UniProtKB-KW"/>
</dbReference>
<evidence type="ECO:0000256" key="3">
    <source>
        <dbReference type="ARBA" id="ARBA00022490"/>
    </source>
</evidence>
<dbReference type="NCBIfam" id="TIGR01881">
    <property type="entry name" value="cas_Cmr5"/>
    <property type="match status" value="1"/>
</dbReference>
<keyword evidence="3" id="KW-0963">Cytoplasm</keyword>
<comment type="similarity">
    <text evidence="2">Belongs to the CRISPR system Cmr5 family.</text>
</comment>
<dbReference type="InterPro" id="IPR010160">
    <property type="entry name" value="CRISPR-assoc_prot_Cmr5"/>
</dbReference>
<comment type="subcellular location">
    <subcellularLocation>
        <location evidence="1">Cytoplasm</location>
    </subcellularLocation>
</comment>
<dbReference type="RefSeq" id="WP_190615654.1">
    <property type="nucleotide sequence ID" value="NZ_AP018712.1"/>
</dbReference>
<gene>
    <name evidence="6" type="ORF">OSSY52_07130</name>
</gene>
<accession>A0A7G1G926</accession>
<dbReference type="InterPro" id="IPR023101">
    <property type="entry name" value="AF1862-like_dom_sf"/>
</dbReference>
<evidence type="ECO:0000256" key="4">
    <source>
        <dbReference type="ARBA" id="ARBA00023118"/>
    </source>
</evidence>
<dbReference type="AlphaFoldDB" id="A0A7G1G926"/>
<organism evidence="6 7">
    <name type="scientific">Tepiditoga spiralis</name>
    <dbReference type="NCBI Taxonomy" id="2108365"/>
    <lineage>
        <taxon>Bacteria</taxon>
        <taxon>Thermotogati</taxon>
        <taxon>Thermotogota</taxon>
        <taxon>Thermotogae</taxon>
        <taxon>Petrotogales</taxon>
        <taxon>Petrotogaceae</taxon>
        <taxon>Tepiditoga</taxon>
    </lineage>
</organism>
<evidence type="ECO:0000256" key="2">
    <source>
        <dbReference type="ARBA" id="ARBA00006161"/>
    </source>
</evidence>
<dbReference type="Pfam" id="PF09701">
    <property type="entry name" value="Cas_Cmr5"/>
    <property type="match status" value="1"/>
</dbReference>
<keyword evidence="7" id="KW-1185">Reference proteome</keyword>
<protein>
    <recommendedName>
        <fullName evidence="5">CRISPR type III-B/RAMP module-associated protein Cmr5</fullName>
    </recommendedName>
</protein>
<dbReference type="GO" id="GO:0005737">
    <property type="term" value="C:cytoplasm"/>
    <property type="evidence" value="ECO:0007669"/>
    <property type="project" value="UniProtKB-SubCell"/>
</dbReference>
<dbReference type="Gene3D" id="1.10.520.30">
    <property type="entry name" value="AF1862-like domain"/>
    <property type="match status" value="1"/>
</dbReference>
<evidence type="ECO:0000256" key="1">
    <source>
        <dbReference type="ARBA" id="ARBA00004496"/>
    </source>
</evidence>
<proteinExistence type="inferred from homology"/>